<comment type="caution">
    <text evidence="2">The sequence shown here is derived from an EMBL/GenBank/DDBJ whole genome shotgun (WGS) entry which is preliminary data.</text>
</comment>
<protein>
    <submittedName>
        <fullName evidence="2">Uncharacterized protein</fullName>
    </submittedName>
</protein>
<sequence length="157" mass="17933">MSGDRRPFKLFSSRRDSNDDLTCPPPHHSTASTSSQTGGAKPIFDFSNMNTSMVTGSSKSSTPSVPKKKFQDAPKTEWTNEDCREWLEDYLLTMCGYKEVVAVKNASNFYEIIDENSHAEVPVDPDNFIELKKEEAFKRKDRLKTRHKFGLDLAWDF</sequence>
<evidence type="ECO:0000313" key="2">
    <source>
        <dbReference type="EMBL" id="TGO23128.1"/>
    </source>
</evidence>
<feature type="compositionally biased region" description="Low complexity" evidence="1">
    <location>
        <begin position="28"/>
        <end position="40"/>
    </location>
</feature>
<evidence type="ECO:0000256" key="1">
    <source>
        <dbReference type="SAM" id="MobiDB-lite"/>
    </source>
</evidence>
<reference evidence="2 3" key="1">
    <citation type="submission" date="2017-12" db="EMBL/GenBank/DDBJ databases">
        <title>Comparative genomics of Botrytis spp.</title>
        <authorList>
            <person name="Valero-Jimenez C.A."/>
            <person name="Tapia P."/>
            <person name="Veloso J."/>
            <person name="Silva-Moreno E."/>
            <person name="Staats M."/>
            <person name="Valdes J.H."/>
            <person name="Van Kan J.A.L."/>
        </authorList>
    </citation>
    <scope>NUCLEOTIDE SEQUENCE [LARGE SCALE GENOMIC DNA]</scope>
    <source>
        <strain evidence="2 3">Bp0003</strain>
    </source>
</reference>
<dbReference type="AlphaFoldDB" id="A0A4Z1FIJ7"/>
<feature type="compositionally biased region" description="Low complexity" evidence="1">
    <location>
        <begin position="51"/>
        <end position="65"/>
    </location>
</feature>
<organism evidence="2 3">
    <name type="scientific">Botrytis paeoniae</name>
    <dbReference type="NCBI Taxonomy" id="278948"/>
    <lineage>
        <taxon>Eukaryota</taxon>
        <taxon>Fungi</taxon>
        <taxon>Dikarya</taxon>
        <taxon>Ascomycota</taxon>
        <taxon>Pezizomycotina</taxon>
        <taxon>Leotiomycetes</taxon>
        <taxon>Helotiales</taxon>
        <taxon>Sclerotiniaceae</taxon>
        <taxon>Botrytis</taxon>
    </lineage>
</organism>
<dbReference type="EMBL" id="PQXI01000143">
    <property type="protein sequence ID" value="TGO23128.1"/>
    <property type="molecule type" value="Genomic_DNA"/>
</dbReference>
<name>A0A4Z1FIJ7_9HELO</name>
<feature type="compositionally biased region" description="Basic and acidic residues" evidence="1">
    <location>
        <begin position="1"/>
        <end position="18"/>
    </location>
</feature>
<accession>A0A4Z1FIJ7</accession>
<gene>
    <name evidence="2" type="ORF">BPAE_0143g00260</name>
</gene>
<evidence type="ECO:0000313" key="3">
    <source>
        <dbReference type="Proteomes" id="UP000297910"/>
    </source>
</evidence>
<keyword evidence="3" id="KW-1185">Reference proteome</keyword>
<dbReference type="Proteomes" id="UP000297910">
    <property type="component" value="Unassembled WGS sequence"/>
</dbReference>
<proteinExistence type="predicted"/>
<feature type="region of interest" description="Disordered" evidence="1">
    <location>
        <begin position="1"/>
        <end position="74"/>
    </location>
</feature>